<dbReference type="PANTHER" id="PTHR43040:SF1">
    <property type="entry name" value="RIBONUCLEASE D"/>
    <property type="match status" value="1"/>
</dbReference>
<protein>
    <submittedName>
        <fullName evidence="2">Ribonuclease H-like domain-containing protein</fullName>
    </submittedName>
</protein>
<keyword evidence="3" id="KW-1185">Reference proteome</keyword>
<dbReference type="SMART" id="SM00474">
    <property type="entry name" value="35EXOc"/>
    <property type="match status" value="1"/>
</dbReference>
<dbReference type="EMBL" id="VXIS01000058">
    <property type="protein sequence ID" value="KAA8909412.1"/>
    <property type="molecule type" value="Genomic_DNA"/>
</dbReference>
<dbReference type="InterPro" id="IPR012337">
    <property type="entry name" value="RNaseH-like_sf"/>
</dbReference>
<sequence length="250" mass="28367">MAQAYTIIDTVEKVSEMLAKLETLPVSPPSLYIDLEGVNLSRTGSISILQLYALPLHHTYLIDIHHLGASAFTTPSSDATTTTTLKSLLESPHTPKVFFDVRRDAEALYHHFNISLSRVDDLQLLELAGRIWRAGRGRFVNGLERCIRNDAGLSQVQIREFEARKQVGLQLFAPEWGGSYEVFNERPMRAEIVTYCVQDVEFLPILWRKYHGTLTPLWERKIKEAVEQRLALARTEVCFPEGSGMARGPW</sequence>
<evidence type="ECO:0000313" key="2">
    <source>
        <dbReference type="EMBL" id="KAA8909412.1"/>
    </source>
</evidence>
<proteinExistence type="predicted"/>
<dbReference type="Proteomes" id="UP000326924">
    <property type="component" value="Unassembled WGS sequence"/>
</dbReference>
<organism evidence="2 3">
    <name type="scientific">Sphaerosporella brunnea</name>
    <dbReference type="NCBI Taxonomy" id="1250544"/>
    <lineage>
        <taxon>Eukaryota</taxon>
        <taxon>Fungi</taxon>
        <taxon>Dikarya</taxon>
        <taxon>Ascomycota</taxon>
        <taxon>Pezizomycotina</taxon>
        <taxon>Pezizomycetes</taxon>
        <taxon>Pezizales</taxon>
        <taxon>Pyronemataceae</taxon>
        <taxon>Sphaerosporella</taxon>
    </lineage>
</organism>
<dbReference type="SUPFAM" id="SSF53098">
    <property type="entry name" value="Ribonuclease H-like"/>
    <property type="match status" value="1"/>
</dbReference>
<dbReference type="GO" id="GO:0006139">
    <property type="term" value="P:nucleobase-containing compound metabolic process"/>
    <property type="evidence" value="ECO:0007669"/>
    <property type="project" value="InterPro"/>
</dbReference>
<reference evidence="2 3" key="1">
    <citation type="submission" date="2019-09" db="EMBL/GenBank/DDBJ databases">
        <title>Draft genome of the ectomycorrhizal ascomycete Sphaerosporella brunnea.</title>
        <authorList>
            <consortium name="DOE Joint Genome Institute"/>
            <person name="Benucci G.M."/>
            <person name="Marozzi G."/>
            <person name="Antonielli L."/>
            <person name="Sanchez S."/>
            <person name="Marco P."/>
            <person name="Wang X."/>
            <person name="Falini L.B."/>
            <person name="Barry K."/>
            <person name="Haridas S."/>
            <person name="Lipzen A."/>
            <person name="Labutti K."/>
            <person name="Grigoriev I.V."/>
            <person name="Murat C."/>
            <person name="Martin F."/>
            <person name="Albertini E."/>
            <person name="Donnini D."/>
            <person name="Bonito G."/>
        </authorList>
    </citation>
    <scope>NUCLEOTIDE SEQUENCE [LARGE SCALE GENOMIC DNA]</scope>
    <source>
        <strain evidence="2 3">Sb_GMNB300</strain>
    </source>
</reference>
<gene>
    <name evidence="2" type="ORF">FN846DRAFT_1009057</name>
</gene>
<dbReference type="Pfam" id="PF01612">
    <property type="entry name" value="DNA_pol_A_exo1"/>
    <property type="match status" value="1"/>
</dbReference>
<dbReference type="PANTHER" id="PTHR43040">
    <property type="entry name" value="RIBONUCLEASE D"/>
    <property type="match status" value="1"/>
</dbReference>
<evidence type="ECO:0000259" key="1">
    <source>
        <dbReference type="SMART" id="SM00474"/>
    </source>
</evidence>
<dbReference type="Gene3D" id="3.30.420.10">
    <property type="entry name" value="Ribonuclease H-like superfamily/Ribonuclease H"/>
    <property type="match status" value="1"/>
</dbReference>
<dbReference type="GO" id="GO:0008408">
    <property type="term" value="F:3'-5' exonuclease activity"/>
    <property type="evidence" value="ECO:0007669"/>
    <property type="project" value="InterPro"/>
</dbReference>
<dbReference type="InParanoid" id="A0A5J5F0N2"/>
<dbReference type="GO" id="GO:0003676">
    <property type="term" value="F:nucleic acid binding"/>
    <property type="evidence" value="ECO:0007669"/>
    <property type="project" value="InterPro"/>
</dbReference>
<dbReference type="InterPro" id="IPR002562">
    <property type="entry name" value="3'-5'_exonuclease_dom"/>
</dbReference>
<dbReference type="AlphaFoldDB" id="A0A5J5F0N2"/>
<dbReference type="OrthoDB" id="26838at2759"/>
<accession>A0A5J5F0N2</accession>
<comment type="caution">
    <text evidence="2">The sequence shown here is derived from an EMBL/GenBank/DDBJ whole genome shotgun (WGS) entry which is preliminary data.</text>
</comment>
<dbReference type="InterPro" id="IPR036397">
    <property type="entry name" value="RNaseH_sf"/>
</dbReference>
<name>A0A5J5F0N2_9PEZI</name>
<feature type="domain" description="3'-5' exonuclease" evidence="1">
    <location>
        <begin position="5"/>
        <end position="215"/>
    </location>
</feature>
<evidence type="ECO:0000313" key="3">
    <source>
        <dbReference type="Proteomes" id="UP000326924"/>
    </source>
</evidence>